<dbReference type="SUPFAM" id="SSF46689">
    <property type="entry name" value="Homeodomain-like"/>
    <property type="match status" value="1"/>
</dbReference>
<proteinExistence type="predicted"/>
<dbReference type="InterPro" id="IPR009057">
    <property type="entry name" value="Homeodomain-like_sf"/>
</dbReference>
<dbReference type="InterPro" id="IPR049484">
    <property type="entry name" value="Rv0078-like_C"/>
</dbReference>
<evidence type="ECO:0000313" key="7">
    <source>
        <dbReference type="Proteomes" id="UP001549204"/>
    </source>
</evidence>
<dbReference type="Proteomes" id="UP001549204">
    <property type="component" value="Unassembled WGS sequence"/>
</dbReference>
<reference evidence="6 7" key="1">
    <citation type="submission" date="2024-06" db="EMBL/GenBank/DDBJ databases">
        <title>Genomic Encyclopedia of Type Strains, Phase IV (KMG-IV): sequencing the most valuable type-strain genomes for metagenomic binning, comparative biology and taxonomic classification.</title>
        <authorList>
            <person name="Goeker M."/>
        </authorList>
    </citation>
    <scope>NUCLEOTIDE SEQUENCE [LARGE SCALE GENOMIC DNA]</scope>
    <source>
        <strain evidence="6 7">DSM 100022</strain>
    </source>
</reference>
<dbReference type="Gene3D" id="1.10.357.10">
    <property type="entry name" value="Tetracycline Repressor, domain 2"/>
    <property type="match status" value="1"/>
</dbReference>
<dbReference type="PANTHER" id="PTHR30055:SF234">
    <property type="entry name" value="HTH-TYPE TRANSCRIPTIONAL REGULATOR BETI"/>
    <property type="match status" value="1"/>
</dbReference>
<name>A0ABV2GFL2_9HYPH</name>
<keyword evidence="1" id="KW-0805">Transcription regulation</keyword>
<dbReference type="PRINTS" id="PR00455">
    <property type="entry name" value="HTHTETR"/>
</dbReference>
<gene>
    <name evidence="6" type="ORF">ABID19_000108</name>
</gene>
<evidence type="ECO:0000256" key="2">
    <source>
        <dbReference type="ARBA" id="ARBA00023125"/>
    </source>
</evidence>
<sequence>MQQKSARRSNRDRTEATRTDLIAAARKLFTEKSYAETGTPEIVAAAGVTRGALYHHFADKQALFAAVVEQEAATVAEEIERASPPSLFARDALIAGSDAYLAAMRAPGRTRLLLLDGPAVLGRAAMDDIDNRHGNRSLREGLVAAMRAQTMKRLPVDALTALLAAAFDRAALAIEAGASTEDYRTVLMALIDGLSPAPAHPQAPRSARTR</sequence>
<keyword evidence="3" id="KW-0804">Transcription</keyword>
<accession>A0ABV2GFL2</accession>
<dbReference type="RefSeq" id="WP_354487155.1">
    <property type="nucleotide sequence ID" value="NZ_JBEPMC010000001.1"/>
</dbReference>
<keyword evidence="2 4" id="KW-0238">DNA-binding</keyword>
<dbReference type="InterPro" id="IPR050109">
    <property type="entry name" value="HTH-type_TetR-like_transc_reg"/>
</dbReference>
<dbReference type="PANTHER" id="PTHR30055">
    <property type="entry name" value="HTH-TYPE TRANSCRIPTIONAL REGULATOR RUTR"/>
    <property type="match status" value="1"/>
</dbReference>
<feature type="DNA-binding region" description="H-T-H motif" evidence="4">
    <location>
        <begin position="38"/>
        <end position="57"/>
    </location>
</feature>
<evidence type="ECO:0000256" key="3">
    <source>
        <dbReference type="ARBA" id="ARBA00023163"/>
    </source>
</evidence>
<dbReference type="InterPro" id="IPR001647">
    <property type="entry name" value="HTH_TetR"/>
</dbReference>
<dbReference type="Pfam" id="PF21351">
    <property type="entry name" value="TetR_C_41"/>
    <property type="match status" value="1"/>
</dbReference>
<evidence type="ECO:0000256" key="1">
    <source>
        <dbReference type="ARBA" id="ARBA00023015"/>
    </source>
</evidence>
<evidence type="ECO:0000256" key="4">
    <source>
        <dbReference type="PROSITE-ProRule" id="PRU00335"/>
    </source>
</evidence>
<evidence type="ECO:0000313" key="6">
    <source>
        <dbReference type="EMBL" id="MET3577093.1"/>
    </source>
</evidence>
<keyword evidence="7" id="KW-1185">Reference proteome</keyword>
<dbReference type="PROSITE" id="PS50977">
    <property type="entry name" value="HTH_TETR_2"/>
    <property type="match status" value="1"/>
</dbReference>
<protein>
    <submittedName>
        <fullName evidence="6">AcrR family transcriptional regulator</fullName>
    </submittedName>
</protein>
<dbReference type="EMBL" id="JBEPMC010000001">
    <property type="protein sequence ID" value="MET3577093.1"/>
    <property type="molecule type" value="Genomic_DNA"/>
</dbReference>
<evidence type="ECO:0000259" key="5">
    <source>
        <dbReference type="PROSITE" id="PS50977"/>
    </source>
</evidence>
<comment type="caution">
    <text evidence="6">The sequence shown here is derived from an EMBL/GenBank/DDBJ whole genome shotgun (WGS) entry which is preliminary data.</text>
</comment>
<feature type="domain" description="HTH tetR-type" evidence="5">
    <location>
        <begin position="15"/>
        <end position="75"/>
    </location>
</feature>
<dbReference type="Pfam" id="PF00440">
    <property type="entry name" value="TetR_N"/>
    <property type="match status" value="1"/>
</dbReference>
<organism evidence="6 7">
    <name type="scientific">Mesorhizobium robiniae</name>
    <dbReference type="NCBI Taxonomy" id="559315"/>
    <lineage>
        <taxon>Bacteria</taxon>
        <taxon>Pseudomonadati</taxon>
        <taxon>Pseudomonadota</taxon>
        <taxon>Alphaproteobacteria</taxon>
        <taxon>Hyphomicrobiales</taxon>
        <taxon>Phyllobacteriaceae</taxon>
        <taxon>Mesorhizobium</taxon>
    </lineage>
</organism>